<proteinExistence type="predicted"/>
<evidence type="ECO:0000256" key="1">
    <source>
        <dbReference type="SAM" id="MobiDB-lite"/>
    </source>
</evidence>
<organism evidence="2 3">
    <name type="scientific">Athelia psychrophila</name>
    <dbReference type="NCBI Taxonomy" id="1759441"/>
    <lineage>
        <taxon>Eukaryota</taxon>
        <taxon>Fungi</taxon>
        <taxon>Dikarya</taxon>
        <taxon>Basidiomycota</taxon>
        <taxon>Agaricomycotina</taxon>
        <taxon>Agaricomycetes</taxon>
        <taxon>Agaricomycetidae</taxon>
        <taxon>Atheliales</taxon>
        <taxon>Atheliaceae</taxon>
        <taxon>Athelia</taxon>
    </lineage>
</organism>
<keyword evidence="3" id="KW-1185">Reference proteome</keyword>
<sequence length="170" mass="19242">MSASFLQAIKYGCNDQKQHWVKGEGEWRGQVTSTSAVRGVFGFDCHVGVRPTLYASRLLVLMTSGELCMRGTYIADSGRRGSMTSVSIQLCHVEWRKTYEKEIKYEGKRDCRTRLTARKNDDNGSRASQESSEAGPEIPISEELSNEHMPCIVPYFTPHEHQYYPAILQS</sequence>
<dbReference type="AlphaFoldDB" id="A0A167XMY8"/>
<protein>
    <submittedName>
        <fullName evidence="2">Uncharacterized protein</fullName>
    </submittedName>
</protein>
<gene>
    <name evidence="2" type="ORF">FIBSPDRAFT_939511</name>
</gene>
<name>A0A167XMY8_9AGAM</name>
<reference evidence="2 3" key="1">
    <citation type="journal article" date="2016" name="Mol. Biol. Evol.">
        <title>Comparative Genomics of Early-Diverging Mushroom-Forming Fungi Provides Insights into the Origins of Lignocellulose Decay Capabilities.</title>
        <authorList>
            <person name="Nagy L.G."/>
            <person name="Riley R."/>
            <person name="Tritt A."/>
            <person name="Adam C."/>
            <person name="Daum C."/>
            <person name="Floudas D."/>
            <person name="Sun H."/>
            <person name="Yadav J.S."/>
            <person name="Pangilinan J."/>
            <person name="Larsson K.H."/>
            <person name="Matsuura K."/>
            <person name="Barry K."/>
            <person name="Labutti K."/>
            <person name="Kuo R."/>
            <person name="Ohm R.A."/>
            <person name="Bhattacharya S.S."/>
            <person name="Shirouzu T."/>
            <person name="Yoshinaga Y."/>
            <person name="Martin F.M."/>
            <person name="Grigoriev I.V."/>
            <person name="Hibbett D.S."/>
        </authorList>
    </citation>
    <scope>NUCLEOTIDE SEQUENCE [LARGE SCALE GENOMIC DNA]</scope>
    <source>
        <strain evidence="2 3">CBS 109695</strain>
    </source>
</reference>
<feature type="region of interest" description="Disordered" evidence="1">
    <location>
        <begin position="116"/>
        <end position="141"/>
    </location>
</feature>
<dbReference type="Proteomes" id="UP000076532">
    <property type="component" value="Unassembled WGS sequence"/>
</dbReference>
<evidence type="ECO:0000313" key="3">
    <source>
        <dbReference type="Proteomes" id="UP000076532"/>
    </source>
</evidence>
<accession>A0A167XMY8</accession>
<dbReference type="EMBL" id="KV417752">
    <property type="protein sequence ID" value="KZP07384.1"/>
    <property type="molecule type" value="Genomic_DNA"/>
</dbReference>
<evidence type="ECO:0000313" key="2">
    <source>
        <dbReference type="EMBL" id="KZP07384.1"/>
    </source>
</evidence>